<sequence length="503" mass="52916">MGEPVTPIAQARGVTKRFGTTVALDDVSLSIVPGETHALVGRNGAGKSTLVSLLTGLTGADSGTVLFNGEAAPAISDRDGWRQRVACVYQHSTIIKTLSVAENLFLNRQSERGPISWPGLRRRAAELLESYEVDVNPEQLAGDLTVEQRQMVEVARALSHGARFVVMDEPTAQLDAGGIARLFRKVRALQERGVTFCYISHHLEEIYQLCQRVTVLRDARHIITAPVDELDTDALVAAMTGPEAAASHLLGETSSRTRKSGPPALAVRELTLAGSYESVSFSVAPGEIVGVAGSASSGAVALAETLAGMRSPTSGVVEAAGQRVRAGSVPDALKAGIGFVPQDRRATGFVPELSMAENATMTVPRRLGRAGFLSPRRKAALANEAVRTLDIKTPSITTPLYGLSGGNQQKVVMARALASEPCALVLIGPTAGVDIRAKETLLAAIDAAAAAGAGALIVSDELDDLRGCDRVLVMFAGRLTAEQSKGWQDADLVAGMEGTRDDR</sequence>
<dbReference type="PROSITE" id="PS50893">
    <property type="entry name" value="ABC_TRANSPORTER_2"/>
    <property type="match status" value="2"/>
</dbReference>
<gene>
    <name evidence="6" type="ORF">GCM10009765_30400</name>
</gene>
<dbReference type="InterPro" id="IPR027417">
    <property type="entry name" value="P-loop_NTPase"/>
</dbReference>
<accession>A0ABN2GYT4</accession>
<keyword evidence="7" id="KW-1185">Reference proteome</keyword>
<keyword evidence="2" id="KW-0677">Repeat</keyword>
<keyword evidence="4 6" id="KW-0067">ATP-binding</keyword>
<evidence type="ECO:0000256" key="4">
    <source>
        <dbReference type="ARBA" id="ARBA00022840"/>
    </source>
</evidence>
<proteinExistence type="predicted"/>
<dbReference type="InterPro" id="IPR050107">
    <property type="entry name" value="ABC_carbohydrate_import_ATPase"/>
</dbReference>
<dbReference type="CDD" id="cd03216">
    <property type="entry name" value="ABC_Carb_Monos_I"/>
    <property type="match status" value="1"/>
</dbReference>
<feature type="domain" description="ABC transporter" evidence="5">
    <location>
        <begin position="249"/>
        <end position="501"/>
    </location>
</feature>
<dbReference type="Pfam" id="PF00005">
    <property type="entry name" value="ABC_tran"/>
    <property type="match status" value="2"/>
</dbReference>
<feature type="domain" description="ABC transporter" evidence="5">
    <location>
        <begin position="9"/>
        <end position="243"/>
    </location>
</feature>
<comment type="caution">
    <text evidence="6">The sequence shown here is derived from an EMBL/GenBank/DDBJ whole genome shotgun (WGS) entry which is preliminary data.</text>
</comment>
<name>A0ABN2GYT4_9ACTN</name>
<keyword evidence="1" id="KW-0813">Transport</keyword>
<dbReference type="Proteomes" id="UP001500618">
    <property type="component" value="Unassembled WGS sequence"/>
</dbReference>
<evidence type="ECO:0000259" key="5">
    <source>
        <dbReference type="PROSITE" id="PS50893"/>
    </source>
</evidence>
<dbReference type="CDD" id="cd03215">
    <property type="entry name" value="ABC_Carb_Monos_II"/>
    <property type="match status" value="1"/>
</dbReference>
<dbReference type="Gene3D" id="3.40.50.300">
    <property type="entry name" value="P-loop containing nucleotide triphosphate hydrolases"/>
    <property type="match status" value="2"/>
</dbReference>
<dbReference type="PANTHER" id="PTHR43790">
    <property type="entry name" value="CARBOHYDRATE TRANSPORT ATP-BINDING PROTEIN MG119-RELATED"/>
    <property type="match status" value="1"/>
</dbReference>
<dbReference type="InterPro" id="IPR003439">
    <property type="entry name" value="ABC_transporter-like_ATP-bd"/>
</dbReference>
<evidence type="ECO:0000313" key="6">
    <source>
        <dbReference type="EMBL" id="GAA1679089.1"/>
    </source>
</evidence>
<dbReference type="EMBL" id="BAAANY010000009">
    <property type="protein sequence ID" value="GAA1679089.1"/>
    <property type="molecule type" value="Genomic_DNA"/>
</dbReference>
<dbReference type="SUPFAM" id="SSF52540">
    <property type="entry name" value="P-loop containing nucleoside triphosphate hydrolases"/>
    <property type="match status" value="2"/>
</dbReference>
<evidence type="ECO:0000256" key="3">
    <source>
        <dbReference type="ARBA" id="ARBA00022741"/>
    </source>
</evidence>
<protein>
    <submittedName>
        <fullName evidence="6">Sugar ABC transporter ATP-binding protein</fullName>
    </submittedName>
</protein>
<evidence type="ECO:0000313" key="7">
    <source>
        <dbReference type="Proteomes" id="UP001500618"/>
    </source>
</evidence>
<dbReference type="PROSITE" id="PS00211">
    <property type="entry name" value="ABC_TRANSPORTER_1"/>
    <property type="match status" value="1"/>
</dbReference>
<dbReference type="RefSeq" id="WP_163567792.1">
    <property type="nucleotide sequence ID" value="NZ_BAAANY010000009.1"/>
</dbReference>
<evidence type="ECO:0000256" key="2">
    <source>
        <dbReference type="ARBA" id="ARBA00022737"/>
    </source>
</evidence>
<dbReference type="InterPro" id="IPR003593">
    <property type="entry name" value="AAA+_ATPase"/>
</dbReference>
<dbReference type="PANTHER" id="PTHR43790:SF9">
    <property type="entry name" value="GALACTOFURANOSE TRANSPORTER ATP-BINDING PROTEIN YTFR"/>
    <property type="match status" value="1"/>
</dbReference>
<dbReference type="InterPro" id="IPR017871">
    <property type="entry name" value="ABC_transporter-like_CS"/>
</dbReference>
<reference evidence="6 7" key="1">
    <citation type="journal article" date="2019" name="Int. J. Syst. Evol. Microbiol.">
        <title>The Global Catalogue of Microorganisms (GCM) 10K type strain sequencing project: providing services to taxonomists for standard genome sequencing and annotation.</title>
        <authorList>
            <consortium name="The Broad Institute Genomics Platform"/>
            <consortium name="The Broad Institute Genome Sequencing Center for Infectious Disease"/>
            <person name="Wu L."/>
            <person name="Ma J."/>
        </authorList>
    </citation>
    <scope>NUCLEOTIDE SEQUENCE [LARGE SCALE GENOMIC DNA]</scope>
    <source>
        <strain evidence="6 7">JCM 14718</strain>
    </source>
</reference>
<dbReference type="SMART" id="SM00382">
    <property type="entry name" value="AAA"/>
    <property type="match status" value="1"/>
</dbReference>
<dbReference type="GO" id="GO:0005524">
    <property type="term" value="F:ATP binding"/>
    <property type="evidence" value="ECO:0007669"/>
    <property type="project" value="UniProtKB-KW"/>
</dbReference>
<organism evidence="6 7">
    <name type="scientific">Fodinicola feengrottensis</name>
    <dbReference type="NCBI Taxonomy" id="435914"/>
    <lineage>
        <taxon>Bacteria</taxon>
        <taxon>Bacillati</taxon>
        <taxon>Actinomycetota</taxon>
        <taxon>Actinomycetes</taxon>
        <taxon>Mycobacteriales</taxon>
        <taxon>Fodinicola</taxon>
    </lineage>
</organism>
<evidence type="ECO:0000256" key="1">
    <source>
        <dbReference type="ARBA" id="ARBA00022448"/>
    </source>
</evidence>
<keyword evidence="3" id="KW-0547">Nucleotide-binding</keyword>